<dbReference type="EMBL" id="MU277193">
    <property type="protein sequence ID" value="KAI0066057.1"/>
    <property type="molecule type" value="Genomic_DNA"/>
</dbReference>
<accession>A0ACB8TC96</accession>
<organism evidence="1 2">
    <name type="scientific">Artomyces pyxidatus</name>
    <dbReference type="NCBI Taxonomy" id="48021"/>
    <lineage>
        <taxon>Eukaryota</taxon>
        <taxon>Fungi</taxon>
        <taxon>Dikarya</taxon>
        <taxon>Basidiomycota</taxon>
        <taxon>Agaricomycotina</taxon>
        <taxon>Agaricomycetes</taxon>
        <taxon>Russulales</taxon>
        <taxon>Auriscalpiaceae</taxon>
        <taxon>Artomyces</taxon>
    </lineage>
</organism>
<protein>
    <submittedName>
        <fullName evidence="1">Uncharacterized protein</fullName>
    </submittedName>
</protein>
<dbReference type="Proteomes" id="UP000814140">
    <property type="component" value="Unassembled WGS sequence"/>
</dbReference>
<proteinExistence type="predicted"/>
<comment type="caution">
    <text evidence="1">The sequence shown here is derived from an EMBL/GenBank/DDBJ whole genome shotgun (WGS) entry which is preliminary data.</text>
</comment>
<reference evidence="1" key="1">
    <citation type="submission" date="2021-03" db="EMBL/GenBank/DDBJ databases">
        <authorList>
            <consortium name="DOE Joint Genome Institute"/>
            <person name="Ahrendt S."/>
            <person name="Looney B.P."/>
            <person name="Miyauchi S."/>
            <person name="Morin E."/>
            <person name="Drula E."/>
            <person name="Courty P.E."/>
            <person name="Chicoki N."/>
            <person name="Fauchery L."/>
            <person name="Kohler A."/>
            <person name="Kuo A."/>
            <person name="Labutti K."/>
            <person name="Pangilinan J."/>
            <person name="Lipzen A."/>
            <person name="Riley R."/>
            <person name="Andreopoulos W."/>
            <person name="He G."/>
            <person name="Johnson J."/>
            <person name="Barry K.W."/>
            <person name="Grigoriev I.V."/>
            <person name="Nagy L."/>
            <person name="Hibbett D."/>
            <person name="Henrissat B."/>
            <person name="Matheny P.B."/>
            <person name="Labbe J."/>
            <person name="Martin F."/>
        </authorList>
    </citation>
    <scope>NUCLEOTIDE SEQUENCE</scope>
    <source>
        <strain evidence="1">HHB10654</strain>
    </source>
</reference>
<name>A0ACB8TC96_9AGAM</name>
<reference evidence="1" key="2">
    <citation type="journal article" date="2022" name="New Phytol.">
        <title>Evolutionary transition to the ectomycorrhizal habit in the genomes of a hyperdiverse lineage of mushroom-forming fungi.</title>
        <authorList>
            <person name="Looney B."/>
            <person name="Miyauchi S."/>
            <person name="Morin E."/>
            <person name="Drula E."/>
            <person name="Courty P.E."/>
            <person name="Kohler A."/>
            <person name="Kuo A."/>
            <person name="LaButti K."/>
            <person name="Pangilinan J."/>
            <person name="Lipzen A."/>
            <person name="Riley R."/>
            <person name="Andreopoulos W."/>
            <person name="He G."/>
            <person name="Johnson J."/>
            <person name="Nolan M."/>
            <person name="Tritt A."/>
            <person name="Barry K.W."/>
            <person name="Grigoriev I.V."/>
            <person name="Nagy L.G."/>
            <person name="Hibbett D."/>
            <person name="Henrissat B."/>
            <person name="Matheny P.B."/>
            <person name="Labbe J."/>
            <person name="Martin F.M."/>
        </authorList>
    </citation>
    <scope>NUCLEOTIDE SEQUENCE</scope>
    <source>
        <strain evidence="1">HHB10654</strain>
    </source>
</reference>
<sequence length="340" mass="37923">MGTNWNDPARIANDYAAFVKLIHVLGGLYIWEFFANLDFEWDVFCGKRKYRWTLWLYIGCRVAALSAVITMFVGYDAGTPINCEAWNVFVFIFPYTTFVCASALIVLRIAAIWEKNWLVLTTAILAWLTNTGFYLHSVVISRAVWDAKAGWCAVLNSNETRDNIVVTLVTDLLLLFLMSVGLLRWRRAGMVGGIWSILYNQGLLWVLVVTLAEVPATVFILLDLNPPFNLMFQVPELVIMAIGASRIYRGLADYRSLSELEPETGRSRWSAVAPFRTSHVTGSARISQALGAPDGTTVYVMSGGMDSVKAPAQDVDDASHRGRDLEAGKISLEDSRRHAP</sequence>
<keyword evidence="2" id="KW-1185">Reference proteome</keyword>
<evidence type="ECO:0000313" key="1">
    <source>
        <dbReference type="EMBL" id="KAI0066057.1"/>
    </source>
</evidence>
<evidence type="ECO:0000313" key="2">
    <source>
        <dbReference type="Proteomes" id="UP000814140"/>
    </source>
</evidence>
<gene>
    <name evidence="1" type="ORF">BV25DRAFT_1912860</name>
</gene>